<protein>
    <submittedName>
        <fullName evidence="1">Uncharacterized protein</fullName>
    </submittedName>
</protein>
<gene>
    <name evidence="1" type="ORF">EsVE80_14650</name>
</gene>
<dbReference type="EMBL" id="AP022822">
    <property type="protein sequence ID" value="BCA85942.1"/>
    <property type="molecule type" value="Genomic_DNA"/>
</dbReference>
<dbReference type="RefSeq" id="WP_173103153.1">
    <property type="nucleotide sequence ID" value="NZ_AP022822.1"/>
</dbReference>
<sequence length="144" mass="17525">MYLVVSPNQLGYFKPETTARRLKVFLQETKDERRFLTYLHFIDICSELFVKVEPLRLELYQAEVRAIYQNKKWESFMVGYLYYFREAFCGINWLHMLQKLRQFQRLYLIGQIGENFTQHLTIRLCAFKKVNFYTELTQKIHDSS</sequence>
<dbReference type="KEGG" id="esg:EsVE80_14650"/>
<accession>A0A679IIR5</accession>
<dbReference type="Proteomes" id="UP000502998">
    <property type="component" value="Chromosome"/>
</dbReference>
<keyword evidence="2" id="KW-1185">Reference proteome</keyword>
<evidence type="ECO:0000313" key="2">
    <source>
        <dbReference type="Proteomes" id="UP000502998"/>
    </source>
</evidence>
<dbReference type="AlphaFoldDB" id="A0A679IIR5"/>
<evidence type="ECO:0000313" key="1">
    <source>
        <dbReference type="EMBL" id="BCA85942.1"/>
    </source>
</evidence>
<reference evidence="1 2" key="1">
    <citation type="submission" date="2020-02" db="EMBL/GenBank/DDBJ databases">
        <title>Characterization of vanA genotype vancomycin-resistant Enterococcus saigonensis VE80.</title>
        <authorList>
            <person name="Harada T."/>
            <person name="Motooka D."/>
            <person name="Nakamura S."/>
            <person name="Yamamoto Y."/>
            <person name="Kawahara R."/>
            <person name="Kawatsu K."/>
        </authorList>
    </citation>
    <scope>NUCLEOTIDE SEQUENCE [LARGE SCALE GENOMIC DNA]</scope>
    <source>
        <strain evidence="1 2">VE80</strain>
    </source>
</reference>
<name>A0A679IIR5_9ENTE</name>
<proteinExistence type="predicted"/>
<organism evidence="1 2">
    <name type="scientific">Enterococcus saigonensis</name>
    <dbReference type="NCBI Taxonomy" id="1805431"/>
    <lineage>
        <taxon>Bacteria</taxon>
        <taxon>Bacillati</taxon>
        <taxon>Bacillota</taxon>
        <taxon>Bacilli</taxon>
        <taxon>Lactobacillales</taxon>
        <taxon>Enterococcaceae</taxon>
        <taxon>Enterococcus</taxon>
    </lineage>
</organism>